<evidence type="ECO:0000256" key="1">
    <source>
        <dbReference type="SAM" id="Phobius"/>
    </source>
</evidence>
<organism evidence="2 3">
    <name type="scientific">Actinomadura fulvescens</name>
    <dbReference type="NCBI Taxonomy" id="46160"/>
    <lineage>
        <taxon>Bacteria</taxon>
        <taxon>Bacillati</taxon>
        <taxon>Actinomycetota</taxon>
        <taxon>Actinomycetes</taxon>
        <taxon>Streptosporangiales</taxon>
        <taxon>Thermomonosporaceae</taxon>
        <taxon>Actinomadura</taxon>
    </lineage>
</organism>
<dbReference type="Pfam" id="PF11188">
    <property type="entry name" value="DUF2975"/>
    <property type="match status" value="1"/>
</dbReference>
<reference evidence="2 3" key="1">
    <citation type="journal article" date="2019" name="Int. J. Syst. Evol. Microbiol.">
        <title>The Global Catalogue of Microorganisms (GCM) 10K type strain sequencing project: providing services to taxonomists for standard genome sequencing and annotation.</title>
        <authorList>
            <consortium name="The Broad Institute Genomics Platform"/>
            <consortium name="The Broad Institute Genome Sequencing Center for Infectious Disease"/>
            <person name="Wu L."/>
            <person name="Ma J."/>
        </authorList>
    </citation>
    <scope>NUCLEOTIDE SEQUENCE [LARGE SCALE GENOMIC DNA]</scope>
    <source>
        <strain evidence="2 3">JCM 6833</strain>
    </source>
</reference>
<protein>
    <recommendedName>
        <fullName evidence="4">DUF2975 domain-containing protein</fullName>
    </recommendedName>
</protein>
<gene>
    <name evidence="2" type="ORF">GCM10010411_70560</name>
</gene>
<name>A0ABN3QE25_9ACTN</name>
<evidence type="ECO:0000313" key="2">
    <source>
        <dbReference type="EMBL" id="GAA2624048.1"/>
    </source>
</evidence>
<evidence type="ECO:0000313" key="3">
    <source>
        <dbReference type="Proteomes" id="UP001501509"/>
    </source>
</evidence>
<accession>A0ABN3QE25</accession>
<evidence type="ECO:0008006" key="4">
    <source>
        <dbReference type="Google" id="ProtNLM"/>
    </source>
</evidence>
<sequence>MRLKSTDQPPRYANLFEPFATIISFMLALVAGIVVVFGLTTAFGSGSLLGLGDSSVCVTGRPGAYIPDQESLPPFLKPGVRLSMTELDVCQDDAGPGLQALHVATRLPSFLVYTGALVLLWRLVRAAMRFGPFSRVNARRLRFIGWWVGGGGAVAVICERTAHWALAQRMFKDGPELVATVTAAIPWTLIVTGVGLLTVARILEVGVRMHEDLEGTV</sequence>
<feature type="transmembrane region" description="Helical" evidence="1">
    <location>
        <begin position="144"/>
        <end position="165"/>
    </location>
</feature>
<feature type="transmembrane region" description="Helical" evidence="1">
    <location>
        <begin position="21"/>
        <end position="43"/>
    </location>
</feature>
<dbReference type="Proteomes" id="UP001501509">
    <property type="component" value="Unassembled WGS sequence"/>
</dbReference>
<proteinExistence type="predicted"/>
<feature type="transmembrane region" description="Helical" evidence="1">
    <location>
        <begin position="107"/>
        <end position="124"/>
    </location>
</feature>
<dbReference type="InterPro" id="IPR021354">
    <property type="entry name" value="DUF2975"/>
</dbReference>
<keyword evidence="1" id="KW-1133">Transmembrane helix</keyword>
<feature type="transmembrane region" description="Helical" evidence="1">
    <location>
        <begin position="177"/>
        <end position="200"/>
    </location>
</feature>
<dbReference type="EMBL" id="BAAATD010000011">
    <property type="protein sequence ID" value="GAA2624048.1"/>
    <property type="molecule type" value="Genomic_DNA"/>
</dbReference>
<keyword evidence="3" id="KW-1185">Reference proteome</keyword>
<comment type="caution">
    <text evidence="2">The sequence shown here is derived from an EMBL/GenBank/DDBJ whole genome shotgun (WGS) entry which is preliminary data.</text>
</comment>
<keyword evidence="1" id="KW-0472">Membrane</keyword>
<dbReference type="RefSeq" id="WP_344546817.1">
    <property type="nucleotide sequence ID" value="NZ_BAAATD010000011.1"/>
</dbReference>
<keyword evidence="1" id="KW-0812">Transmembrane</keyword>